<evidence type="ECO:0000256" key="1">
    <source>
        <dbReference type="SAM" id="Phobius"/>
    </source>
</evidence>
<protein>
    <submittedName>
        <fullName evidence="2">Uncharacterized protein</fullName>
    </submittedName>
</protein>
<dbReference type="Proteomes" id="UP001278188">
    <property type="component" value="Unassembled WGS sequence"/>
</dbReference>
<keyword evidence="1" id="KW-0472">Membrane</keyword>
<sequence>MKFKEIFKKAEEPPKVDREKYKALYEYQKTQFEDEKSRFGKLEDKSAKYLTALTVAITAYVFIIRWVFEWTVLPEHHYG</sequence>
<keyword evidence="1" id="KW-1133">Transmembrane helix</keyword>
<dbReference type="EMBL" id="JASVDY010000001">
    <property type="protein sequence ID" value="MDV2468430.1"/>
    <property type="molecule type" value="Genomic_DNA"/>
</dbReference>
<organism evidence="2 3">
    <name type="scientific">Acinetobacter chinensis</name>
    <dbReference type="NCBI Taxonomy" id="2004650"/>
    <lineage>
        <taxon>Bacteria</taxon>
        <taxon>Pseudomonadati</taxon>
        <taxon>Pseudomonadota</taxon>
        <taxon>Gammaproteobacteria</taxon>
        <taxon>Moraxellales</taxon>
        <taxon>Moraxellaceae</taxon>
        <taxon>Acinetobacter</taxon>
    </lineage>
</organism>
<evidence type="ECO:0000313" key="2">
    <source>
        <dbReference type="EMBL" id="MDV2468430.1"/>
    </source>
</evidence>
<dbReference type="RefSeq" id="WP_317082463.1">
    <property type="nucleotide sequence ID" value="NZ_JASVDY010000001.1"/>
</dbReference>
<feature type="transmembrane region" description="Helical" evidence="1">
    <location>
        <begin position="49"/>
        <end position="68"/>
    </location>
</feature>
<reference evidence="2 3" key="1">
    <citation type="submission" date="2023-06" db="EMBL/GenBank/DDBJ databases">
        <title>Genomic Analysis of Acinetobacter Strains Recovered from South Australian Aquatic Samples provides Insights into the Circulation of Antibiotic Resistance determinants in the Environment.</title>
        <authorList>
            <person name="Tobin L."/>
            <person name="Jarocki V.M."/>
            <person name="Kenyon J."/>
            <person name="Drigo B."/>
            <person name="Donner E."/>
            <person name="Djordjevic S.P."/>
            <person name="Hamidian M."/>
        </authorList>
    </citation>
    <scope>NUCLEOTIDE SEQUENCE [LARGE SCALE GENOMIC DNA]</scope>
    <source>
        <strain evidence="2 3">SAAc652</strain>
    </source>
</reference>
<comment type="caution">
    <text evidence="2">The sequence shown here is derived from an EMBL/GenBank/DDBJ whole genome shotgun (WGS) entry which is preliminary data.</text>
</comment>
<accession>A0ABU3WDF3</accession>
<name>A0ABU3WDF3_9GAMM</name>
<proteinExistence type="predicted"/>
<evidence type="ECO:0000313" key="3">
    <source>
        <dbReference type="Proteomes" id="UP001278188"/>
    </source>
</evidence>
<gene>
    <name evidence="2" type="ORF">QR674_05485</name>
</gene>
<keyword evidence="3" id="KW-1185">Reference proteome</keyword>
<keyword evidence="1" id="KW-0812">Transmembrane</keyword>